<reference evidence="4" key="1">
    <citation type="submission" date="2013-05" db="EMBL/GenBank/DDBJ databases">
        <authorList>
            <person name="Yim A.K.Y."/>
            <person name="Chan T.F."/>
            <person name="Ji K.M."/>
            <person name="Liu X.Y."/>
            <person name="Zhou J.W."/>
            <person name="Li R.Q."/>
            <person name="Yang K.Y."/>
            <person name="Li J."/>
            <person name="Li M."/>
            <person name="Law P.T.W."/>
            <person name="Wu Y.L."/>
            <person name="Cai Z.L."/>
            <person name="Qin H."/>
            <person name="Bao Y."/>
            <person name="Leung R.K.K."/>
            <person name="Ng P.K.S."/>
            <person name="Zou J."/>
            <person name="Zhong X.J."/>
            <person name="Ran P.X."/>
            <person name="Zhong N.S."/>
            <person name="Liu Z.G."/>
            <person name="Tsui S.K.W."/>
        </authorList>
    </citation>
    <scope>NUCLEOTIDE SEQUENCE</scope>
    <source>
        <strain evidence="4">Derf</strain>
        <tissue evidence="4">Whole organism</tissue>
    </source>
</reference>
<gene>
    <name evidence="4" type="ORF">DERF_006003</name>
    <name evidence="3" type="ORF">HUG17_3131</name>
</gene>
<feature type="coiled-coil region" evidence="1">
    <location>
        <begin position="78"/>
        <end position="112"/>
    </location>
</feature>
<feature type="region of interest" description="Disordered" evidence="2">
    <location>
        <begin position="127"/>
        <end position="149"/>
    </location>
</feature>
<dbReference type="Proteomes" id="UP000828236">
    <property type="component" value="Unassembled WGS sequence"/>
</dbReference>
<reference evidence="3" key="3">
    <citation type="journal article" date="2021" name="World Allergy Organ. J.">
        <title>Chromosome-level assembly of Dermatophagoides farinae genome and transcriptome reveals two novel allergens Der f 37 and Der f 39.</title>
        <authorList>
            <person name="Chen J."/>
            <person name="Cai Z."/>
            <person name="Fan D."/>
            <person name="Hu J."/>
            <person name="Hou Y."/>
            <person name="He Y."/>
            <person name="Zhang Z."/>
            <person name="Zhao Z."/>
            <person name="Gao P."/>
            <person name="Hu W."/>
            <person name="Sun J."/>
            <person name="Li J."/>
            <person name="Ji K."/>
        </authorList>
    </citation>
    <scope>NUCLEOTIDE SEQUENCE</scope>
    <source>
        <strain evidence="3">JKM2019</strain>
    </source>
</reference>
<protein>
    <submittedName>
        <fullName evidence="4">Uncharacterized protein</fullName>
    </submittedName>
</protein>
<keyword evidence="5" id="KW-1185">Reference proteome</keyword>
<organism evidence="4 5">
    <name type="scientific">Dermatophagoides farinae</name>
    <name type="common">American house dust mite</name>
    <dbReference type="NCBI Taxonomy" id="6954"/>
    <lineage>
        <taxon>Eukaryota</taxon>
        <taxon>Metazoa</taxon>
        <taxon>Ecdysozoa</taxon>
        <taxon>Arthropoda</taxon>
        <taxon>Chelicerata</taxon>
        <taxon>Arachnida</taxon>
        <taxon>Acari</taxon>
        <taxon>Acariformes</taxon>
        <taxon>Sarcoptiformes</taxon>
        <taxon>Astigmata</taxon>
        <taxon>Psoroptidia</taxon>
        <taxon>Analgoidea</taxon>
        <taxon>Pyroglyphidae</taxon>
        <taxon>Dermatophagoidinae</taxon>
        <taxon>Dermatophagoides</taxon>
    </lineage>
</organism>
<dbReference type="EMBL" id="SDOV01000007">
    <property type="protein sequence ID" value="KAH7639098.1"/>
    <property type="molecule type" value="Genomic_DNA"/>
</dbReference>
<reference evidence="4" key="4">
    <citation type="journal article" date="2022" name="Res Sq">
        <title>Comparative Genomics Reveals Insights into the Divergent Evolution of Astigmatic Mites and Household Pest Adaptations.</title>
        <authorList>
            <person name="Xiong Q."/>
            <person name="Wan A.T.-Y."/>
            <person name="Liu X.-Y."/>
            <person name="Fung C.S.-H."/>
            <person name="Xiao X."/>
            <person name="Malainual N."/>
            <person name="Hou J."/>
            <person name="Wang L."/>
            <person name="Wang M."/>
            <person name="Yang K."/>
            <person name="Cui Y."/>
            <person name="Leung E."/>
            <person name="Nong W."/>
            <person name="Shin S.-K."/>
            <person name="Au S."/>
            <person name="Jeong K.Y."/>
            <person name="Chew F.T."/>
            <person name="Hui J."/>
            <person name="Leung T.F."/>
            <person name="Tungtrongchitr A."/>
            <person name="Zhong N."/>
            <person name="Liu Z."/>
            <person name="Tsui S."/>
        </authorList>
    </citation>
    <scope>NUCLEOTIDE SEQUENCE</scope>
    <source>
        <strain evidence="4">Derf</strain>
        <tissue evidence="4">Whole organism</tissue>
    </source>
</reference>
<accession>A0A922I6Z2</accession>
<reference evidence="3" key="2">
    <citation type="submission" date="2020-06" db="EMBL/GenBank/DDBJ databases">
        <authorList>
            <person name="Ji K."/>
            <person name="Li J."/>
        </authorList>
    </citation>
    <scope>NUCLEOTIDE SEQUENCE</scope>
    <source>
        <strain evidence="3">JKM2019</strain>
        <tissue evidence="3">Whole body</tissue>
    </source>
</reference>
<keyword evidence="1" id="KW-0175">Coiled coil</keyword>
<evidence type="ECO:0000313" key="4">
    <source>
        <dbReference type="EMBL" id="KAH9522433.1"/>
    </source>
</evidence>
<name>A0A922I6Z2_DERFA</name>
<evidence type="ECO:0000256" key="2">
    <source>
        <dbReference type="SAM" id="MobiDB-lite"/>
    </source>
</evidence>
<dbReference type="AlphaFoldDB" id="A0A922I6Z2"/>
<evidence type="ECO:0000313" key="3">
    <source>
        <dbReference type="EMBL" id="KAH7639098.1"/>
    </source>
</evidence>
<dbReference type="EMBL" id="ASGP02000002">
    <property type="protein sequence ID" value="KAH9522433.1"/>
    <property type="molecule type" value="Genomic_DNA"/>
</dbReference>
<evidence type="ECO:0000256" key="1">
    <source>
        <dbReference type="SAM" id="Coils"/>
    </source>
</evidence>
<comment type="caution">
    <text evidence="4">The sequence shown here is derived from an EMBL/GenBank/DDBJ whole genome shotgun (WGS) entry which is preliminary data.</text>
</comment>
<proteinExistence type="predicted"/>
<sequence length="149" mass="17809">MSLLNEKETIDNDNDTRDDIRSQVSRLLSKFFDEDNDNRSTTNTFVGCDNKQKLNVDDHHHNNGQQHQYSIGEVKNFNEQLRNQLERIFDRNEELQEELQLHLQYNRQLLLEVEKFEQFKNEIDQLTGDVHSDEESQSEKQIENNKEND</sequence>
<evidence type="ECO:0000313" key="5">
    <source>
        <dbReference type="Proteomes" id="UP000790347"/>
    </source>
</evidence>
<dbReference type="Proteomes" id="UP000790347">
    <property type="component" value="Unassembled WGS sequence"/>
</dbReference>
<feature type="compositionally biased region" description="Basic and acidic residues" evidence="2">
    <location>
        <begin position="130"/>
        <end position="149"/>
    </location>
</feature>